<dbReference type="InterPro" id="IPR025704">
    <property type="entry name" value="E3_Ub_ligase_UBR4_C"/>
</dbReference>
<dbReference type="PANTHER" id="PTHR21725:SF1">
    <property type="entry name" value="E3 UBIQUITIN-PROTEIN LIGASE UBR4"/>
    <property type="match status" value="1"/>
</dbReference>
<dbReference type="PANTHER" id="PTHR21725">
    <property type="entry name" value="E3 UBIQUITIN-PROTEIN LIGASE UBR4"/>
    <property type="match status" value="1"/>
</dbReference>
<protein>
    <recommendedName>
        <fullName evidence="1">E3 ubiquitin ligase UBR4 C-terminal domain-containing protein</fullName>
    </recommendedName>
</protein>
<dbReference type="AlphaFoldDB" id="A0A834XSP5"/>
<evidence type="ECO:0000313" key="2">
    <source>
        <dbReference type="EMBL" id="KAF7990091.1"/>
    </source>
</evidence>
<dbReference type="OrthoDB" id="30336at2759"/>
<feature type="non-terminal residue" evidence="2">
    <location>
        <position position="1"/>
    </location>
</feature>
<reference evidence="2 3" key="1">
    <citation type="submission" date="2020-08" db="EMBL/GenBank/DDBJ databases">
        <title>Aphidius gifuensis genome sequencing and assembly.</title>
        <authorList>
            <person name="Du Z."/>
        </authorList>
    </citation>
    <scope>NUCLEOTIDE SEQUENCE [LARGE SCALE GENOMIC DNA]</scope>
    <source>
        <strain evidence="2">YNYX2018</strain>
        <tissue evidence="2">Adults</tissue>
    </source>
</reference>
<evidence type="ECO:0000259" key="1">
    <source>
        <dbReference type="Pfam" id="PF13764"/>
    </source>
</evidence>
<evidence type="ECO:0000313" key="3">
    <source>
        <dbReference type="Proteomes" id="UP000639338"/>
    </source>
</evidence>
<dbReference type="InterPro" id="IPR045189">
    <property type="entry name" value="UBR4-like"/>
</dbReference>
<accession>A0A834XSP5</accession>
<organism evidence="2 3">
    <name type="scientific">Aphidius gifuensis</name>
    <name type="common">Parasitoid wasp</name>
    <dbReference type="NCBI Taxonomy" id="684658"/>
    <lineage>
        <taxon>Eukaryota</taxon>
        <taxon>Metazoa</taxon>
        <taxon>Ecdysozoa</taxon>
        <taxon>Arthropoda</taxon>
        <taxon>Hexapoda</taxon>
        <taxon>Insecta</taxon>
        <taxon>Pterygota</taxon>
        <taxon>Neoptera</taxon>
        <taxon>Endopterygota</taxon>
        <taxon>Hymenoptera</taxon>
        <taxon>Apocrita</taxon>
        <taxon>Ichneumonoidea</taxon>
        <taxon>Braconidae</taxon>
        <taxon>Aphidiinae</taxon>
        <taxon>Aphidius</taxon>
    </lineage>
</organism>
<name>A0A834XSP5_APHGI</name>
<gene>
    <name evidence="2" type="ORF">HCN44_009080</name>
</gene>
<dbReference type="Proteomes" id="UP000639338">
    <property type="component" value="Unassembled WGS sequence"/>
</dbReference>
<sequence length="524" mass="60222">EFLFLYQTLIRQSPWKQFLAVRGVMTKLANLLIREIEELHRLEGTTLTSDLSQGSSLKMLTELLPTFLEQNNIKQQYKGRLVGAVLNGYLSLRRLVVQRTRLIDDTQEKLLELLEEMTSRTEKERLCSIIYPEKNDIGEFFLTPERDPQQEDFYKPGMGPLMNDVKNKICQDCELVALLEDDNGMKLLVNNKIISLRGDATEEFVETLNATTQQEVNNEEVYKMANVLADCGGLQVMLNCLSGIKDICRAKPLLQVLLKLFRSSVKVKKNQQVLIKPEIGVVTVLLQVLQPKITEQLLDIMKTILANATSQPLKYFEKISRTLGRPEHVNALLKCTQLSTVRQSNNVLIHLARVVTALTYGSSEKMTVLSDYFKPVLNFYEFDFKHTNKDEQKLKLFCTILTEGIKKNSIGNTLEVAKLIDEIFHDDTGCEEHKLSNYLKSLSSSSHQWLDNYYEVEEHLYVLNYTYNVIVDYTKNNEESINVSLDEKILKQCIKYWEQLIDTLIGCKALDEFFSSNTNRTLIS</sequence>
<comment type="caution">
    <text evidence="2">The sequence shown here is derived from an EMBL/GenBank/DDBJ whole genome shotgun (WGS) entry which is preliminary data.</text>
</comment>
<feature type="domain" description="E3 ubiquitin ligase UBR4 C-terminal" evidence="1">
    <location>
        <begin position="196"/>
        <end position="450"/>
    </location>
</feature>
<feature type="non-terminal residue" evidence="2">
    <location>
        <position position="524"/>
    </location>
</feature>
<keyword evidence="3" id="KW-1185">Reference proteome</keyword>
<dbReference type="EMBL" id="JACMRX010000005">
    <property type="protein sequence ID" value="KAF7990091.1"/>
    <property type="molecule type" value="Genomic_DNA"/>
</dbReference>
<proteinExistence type="predicted"/>
<dbReference type="Pfam" id="PF13764">
    <property type="entry name" value="E3_UbLigase_R4"/>
    <property type="match status" value="1"/>
</dbReference>